<dbReference type="AlphaFoldDB" id="A0AAE1GY74"/>
<protein>
    <submittedName>
        <fullName evidence="2">Nonribosomal peptide synthase NPS2</fullName>
    </submittedName>
</protein>
<feature type="non-terminal residue" evidence="2">
    <location>
        <position position="131"/>
    </location>
</feature>
<dbReference type="Proteomes" id="UP001219518">
    <property type="component" value="Unassembled WGS sequence"/>
</dbReference>
<accession>A0AAE1GY74</accession>
<evidence type="ECO:0000313" key="3">
    <source>
        <dbReference type="Proteomes" id="UP001219518"/>
    </source>
</evidence>
<gene>
    <name evidence="2" type="ORF">KUF71_020752</name>
</gene>
<organism evidence="2 3">
    <name type="scientific">Frankliniella fusca</name>
    <dbReference type="NCBI Taxonomy" id="407009"/>
    <lineage>
        <taxon>Eukaryota</taxon>
        <taxon>Metazoa</taxon>
        <taxon>Ecdysozoa</taxon>
        <taxon>Arthropoda</taxon>
        <taxon>Hexapoda</taxon>
        <taxon>Insecta</taxon>
        <taxon>Pterygota</taxon>
        <taxon>Neoptera</taxon>
        <taxon>Paraneoptera</taxon>
        <taxon>Thysanoptera</taxon>
        <taxon>Terebrantia</taxon>
        <taxon>Thripoidea</taxon>
        <taxon>Thripidae</taxon>
        <taxon>Frankliniella</taxon>
    </lineage>
</organism>
<feature type="compositionally biased region" description="Acidic residues" evidence="1">
    <location>
        <begin position="50"/>
        <end position="60"/>
    </location>
</feature>
<reference evidence="2" key="1">
    <citation type="submission" date="2021-07" db="EMBL/GenBank/DDBJ databases">
        <authorList>
            <person name="Catto M.A."/>
            <person name="Jacobson A."/>
            <person name="Kennedy G."/>
            <person name="Labadie P."/>
            <person name="Hunt B.G."/>
            <person name="Srinivasan R."/>
        </authorList>
    </citation>
    <scope>NUCLEOTIDE SEQUENCE</scope>
    <source>
        <strain evidence="2">PL_HMW_Pooled</strain>
        <tissue evidence="2">Head</tissue>
    </source>
</reference>
<dbReference type="EMBL" id="JAHWGI010000219">
    <property type="protein sequence ID" value="KAK3911048.1"/>
    <property type="molecule type" value="Genomic_DNA"/>
</dbReference>
<proteinExistence type="predicted"/>
<comment type="caution">
    <text evidence="2">The sequence shown here is derived from an EMBL/GenBank/DDBJ whole genome shotgun (WGS) entry which is preliminary data.</text>
</comment>
<name>A0AAE1GY74_9NEOP</name>
<feature type="region of interest" description="Disordered" evidence="1">
    <location>
        <begin position="47"/>
        <end position="99"/>
    </location>
</feature>
<reference evidence="2" key="2">
    <citation type="journal article" date="2023" name="BMC Genomics">
        <title>Pest status, molecular evolution, and epigenetic factors derived from the genome assembly of Frankliniella fusca, a thysanopteran phytovirus vector.</title>
        <authorList>
            <person name="Catto M.A."/>
            <person name="Labadie P.E."/>
            <person name="Jacobson A.L."/>
            <person name="Kennedy G.G."/>
            <person name="Srinivasan R."/>
            <person name="Hunt B.G."/>
        </authorList>
    </citation>
    <scope>NUCLEOTIDE SEQUENCE</scope>
    <source>
        <strain evidence="2">PL_HMW_Pooled</strain>
    </source>
</reference>
<sequence>PTGDGKADAQPDKEIFMYDASSDEVSRLTGELSTSFVEVAESNALSQDLESVDAEGDVVEQDTASSDRQEVRVAPPEGFLQRRSDDSDTDDMEGAASDPVGALLRASAASIGNQDVPQVAISSGYARTSLS</sequence>
<evidence type="ECO:0000313" key="2">
    <source>
        <dbReference type="EMBL" id="KAK3911048.1"/>
    </source>
</evidence>
<keyword evidence="3" id="KW-1185">Reference proteome</keyword>
<evidence type="ECO:0000256" key="1">
    <source>
        <dbReference type="SAM" id="MobiDB-lite"/>
    </source>
</evidence>